<sequence>MLSDDQLLRYSRHILLPQMDVGGQEKLLGSRVLIVGLGGLGSPVAMYLAAAGVGHLVLVDHDCVDESNLQRQIVHRQSTVGQSKVDSAQASLLALNPTITVDVLNQKLSGTELAREVVASDLVLDCTDNLQTRLSINAECVAQKTPLVSAAAIGMEGQMYVFDSRVEGAPCYRCLYDESMDLSLNCAESGVLGPVVGVMGSHQALEAVKILSGITPPKTGVLHLFDGMAGQWRYLTIPQLPSCPVCRG</sequence>
<dbReference type="GO" id="GO:0005524">
    <property type="term" value="F:ATP binding"/>
    <property type="evidence" value="ECO:0007669"/>
    <property type="project" value="UniProtKB-KW"/>
</dbReference>
<evidence type="ECO:0000256" key="9">
    <source>
        <dbReference type="ARBA" id="ARBA00066884"/>
    </source>
</evidence>
<evidence type="ECO:0000256" key="12">
    <source>
        <dbReference type="ARBA" id="ARBA00075328"/>
    </source>
</evidence>
<dbReference type="Pfam" id="PF00899">
    <property type="entry name" value="ThiF"/>
    <property type="match status" value="1"/>
</dbReference>
<dbReference type="FunFam" id="3.40.50.720:FF:000033">
    <property type="entry name" value="Adenylyltransferase and sulfurtransferase MOCS3"/>
    <property type="match status" value="1"/>
</dbReference>
<dbReference type="GO" id="GO:0061605">
    <property type="term" value="F:molybdopterin-synthase adenylyltransferase activity"/>
    <property type="evidence" value="ECO:0007669"/>
    <property type="project" value="UniProtKB-EC"/>
</dbReference>
<comment type="function">
    <text evidence="7">Catalyzes the adenylation by ATP of the carboxyl group of the C-terminal glycine of sulfur carrier protein MoaD.</text>
</comment>
<protein>
    <recommendedName>
        <fullName evidence="10">Molybdopterin-synthase adenylyltransferase</fullName>
        <ecNumber evidence="9">2.7.7.80</ecNumber>
    </recommendedName>
    <alternativeName>
        <fullName evidence="13">MoaD protein adenylase</fullName>
    </alternativeName>
    <alternativeName>
        <fullName evidence="11">Molybdopterin-converting factor subunit 1 adenylase</fullName>
    </alternativeName>
    <alternativeName>
        <fullName evidence="12">Sulfur carrier protein MoaD adenylyltransferase</fullName>
    </alternativeName>
</protein>
<feature type="domain" description="THIF-type NAD/FAD binding fold" evidence="14">
    <location>
        <begin position="10"/>
        <end position="245"/>
    </location>
</feature>
<dbReference type="InterPro" id="IPR045886">
    <property type="entry name" value="ThiF/MoeB/HesA"/>
</dbReference>
<dbReference type="InterPro" id="IPR000594">
    <property type="entry name" value="ThiF_NAD_FAD-bd"/>
</dbReference>
<evidence type="ECO:0000256" key="1">
    <source>
        <dbReference type="ARBA" id="ARBA00005046"/>
    </source>
</evidence>
<keyword evidence="15" id="KW-0548">Nucleotidyltransferase</keyword>
<dbReference type="InterPro" id="IPR035985">
    <property type="entry name" value="Ubiquitin-activating_enz"/>
</dbReference>
<gene>
    <name evidence="15" type="primary">moeB</name>
    <name evidence="15" type="ORF">GCM10007877_12060</name>
</gene>
<evidence type="ECO:0000256" key="10">
    <source>
        <dbReference type="ARBA" id="ARBA00073635"/>
    </source>
</evidence>
<proteinExistence type="inferred from homology"/>
<keyword evidence="4" id="KW-0547">Nucleotide-binding</keyword>
<keyword evidence="3" id="KW-0808">Transferase</keyword>
<evidence type="ECO:0000313" key="15">
    <source>
        <dbReference type="EMBL" id="GLS25492.1"/>
    </source>
</evidence>
<evidence type="ECO:0000256" key="3">
    <source>
        <dbReference type="ARBA" id="ARBA00022679"/>
    </source>
</evidence>
<reference evidence="15 16" key="1">
    <citation type="journal article" date="2014" name="Int. J. Syst. Evol. Microbiol.">
        <title>Complete genome sequence of Corynebacterium casei LMG S-19264T (=DSM 44701T), isolated from a smear-ripened cheese.</title>
        <authorList>
            <consortium name="US DOE Joint Genome Institute (JGI-PGF)"/>
            <person name="Walter F."/>
            <person name="Albersmeier A."/>
            <person name="Kalinowski J."/>
            <person name="Ruckert C."/>
        </authorList>
    </citation>
    <scope>NUCLEOTIDE SEQUENCE [LARGE SCALE GENOMIC DNA]</scope>
    <source>
        <strain evidence="15 16">NBRC 110095</strain>
    </source>
</reference>
<name>A0AA37WP09_9GAMM</name>
<dbReference type="GO" id="GO:0004792">
    <property type="term" value="F:thiosulfate-cyanide sulfurtransferase activity"/>
    <property type="evidence" value="ECO:0007669"/>
    <property type="project" value="TreeGrafter"/>
</dbReference>
<keyword evidence="5" id="KW-0067">ATP-binding</keyword>
<evidence type="ECO:0000256" key="6">
    <source>
        <dbReference type="ARBA" id="ARBA00052218"/>
    </source>
</evidence>
<evidence type="ECO:0000256" key="7">
    <source>
        <dbReference type="ARBA" id="ARBA00055169"/>
    </source>
</evidence>
<evidence type="ECO:0000256" key="11">
    <source>
        <dbReference type="ARBA" id="ARBA00075110"/>
    </source>
</evidence>
<dbReference type="EMBL" id="BSPD01000030">
    <property type="protein sequence ID" value="GLS25492.1"/>
    <property type="molecule type" value="Genomic_DNA"/>
</dbReference>
<dbReference type="GO" id="GO:0008146">
    <property type="term" value="F:sulfotransferase activity"/>
    <property type="evidence" value="ECO:0007669"/>
    <property type="project" value="TreeGrafter"/>
</dbReference>
<organism evidence="15 16">
    <name type="scientific">Marinibactrum halimedae</name>
    <dbReference type="NCBI Taxonomy" id="1444977"/>
    <lineage>
        <taxon>Bacteria</taxon>
        <taxon>Pseudomonadati</taxon>
        <taxon>Pseudomonadota</taxon>
        <taxon>Gammaproteobacteria</taxon>
        <taxon>Cellvibrionales</taxon>
        <taxon>Cellvibrionaceae</taxon>
        <taxon>Marinibactrum</taxon>
    </lineage>
</organism>
<evidence type="ECO:0000256" key="5">
    <source>
        <dbReference type="ARBA" id="ARBA00022840"/>
    </source>
</evidence>
<comment type="pathway">
    <text evidence="1">Cofactor biosynthesis; molybdopterin biosynthesis.</text>
</comment>
<comment type="catalytic activity">
    <reaction evidence="6">
        <text>[molybdopterin-synthase sulfur-carrier protein]-C-terminal Gly-Gly + ATP + H(+) = [molybdopterin-synthase sulfur-carrier protein]-C-terminal Gly-Gly-AMP + diphosphate</text>
        <dbReference type="Rhea" id="RHEA:43616"/>
        <dbReference type="Rhea" id="RHEA-COMP:12159"/>
        <dbReference type="Rhea" id="RHEA-COMP:12202"/>
        <dbReference type="ChEBI" id="CHEBI:15378"/>
        <dbReference type="ChEBI" id="CHEBI:30616"/>
        <dbReference type="ChEBI" id="CHEBI:33019"/>
        <dbReference type="ChEBI" id="CHEBI:90618"/>
        <dbReference type="ChEBI" id="CHEBI:90778"/>
        <dbReference type="EC" id="2.7.7.80"/>
    </reaction>
</comment>
<dbReference type="CDD" id="cd00757">
    <property type="entry name" value="ThiF_MoeB_HesA_family"/>
    <property type="match status" value="1"/>
</dbReference>
<dbReference type="AlphaFoldDB" id="A0AA37WP09"/>
<dbReference type="GO" id="GO:0008641">
    <property type="term" value="F:ubiquitin-like modifier activating enzyme activity"/>
    <property type="evidence" value="ECO:0007669"/>
    <property type="project" value="InterPro"/>
</dbReference>
<dbReference type="NCBIfam" id="NF004281">
    <property type="entry name" value="PRK05690.1"/>
    <property type="match status" value="1"/>
</dbReference>
<dbReference type="GO" id="GO:0005829">
    <property type="term" value="C:cytosol"/>
    <property type="evidence" value="ECO:0007669"/>
    <property type="project" value="TreeGrafter"/>
</dbReference>
<evidence type="ECO:0000256" key="2">
    <source>
        <dbReference type="ARBA" id="ARBA00009919"/>
    </source>
</evidence>
<accession>A0AA37WP09</accession>
<evidence type="ECO:0000256" key="4">
    <source>
        <dbReference type="ARBA" id="ARBA00022741"/>
    </source>
</evidence>
<comment type="similarity">
    <text evidence="2">Belongs to the HesA/MoeB/ThiF family.</text>
</comment>
<evidence type="ECO:0000256" key="13">
    <source>
        <dbReference type="ARBA" id="ARBA00078531"/>
    </source>
</evidence>
<comment type="subunit">
    <text evidence="8">Homodimer. Forms a stable heterotetrameric complex of 2 MoeB and 2 MoaD during adenylation of MoaD.</text>
</comment>
<comment type="caution">
    <text evidence="15">The sequence shown here is derived from an EMBL/GenBank/DDBJ whole genome shotgun (WGS) entry which is preliminary data.</text>
</comment>
<evidence type="ECO:0000256" key="8">
    <source>
        <dbReference type="ARBA" id="ARBA00063809"/>
    </source>
</evidence>
<evidence type="ECO:0000313" key="16">
    <source>
        <dbReference type="Proteomes" id="UP001156870"/>
    </source>
</evidence>
<dbReference type="PANTHER" id="PTHR10953">
    <property type="entry name" value="UBIQUITIN-ACTIVATING ENZYME E1"/>
    <property type="match status" value="1"/>
</dbReference>
<dbReference type="Gene3D" id="3.40.50.720">
    <property type="entry name" value="NAD(P)-binding Rossmann-like Domain"/>
    <property type="match status" value="1"/>
</dbReference>
<dbReference type="SUPFAM" id="SSF69572">
    <property type="entry name" value="Activating enzymes of the ubiquitin-like proteins"/>
    <property type="match status" value="1"/>
</dbReference>
<keyword evidence="16" id="KW-1185">Reference proteome</keyword>
<evidence type="ECO:0000259" key="14">
    <source>
        <dbReference type="Pfam" id="PF00899"/>
    </source>
</evidence>
<dbReference type="RefSeq" id="WP_232592005.1">
    <property type="nucleotide sequence ID" value="NZ_BSPD01000030.1"/>
</dbReference>
<dbReference type="EC" id="2.7.7.80" evidence="9"/>
<dbReference type="PANTHER" id="PTHR10953:SF240">
    <property type="entry name" value="SULFUR CARRIER PROTEIN THIS ADENYLYLTRANSFERASE"/>
    <property type="match status" value="1"/>
</dbReference>
<dbReference type="Proteomes" id="UP001156870">
    <property type="component" value="Unassembled WGS sequence"/>
</dbReference>